<dbReference type="GO" id="GO:0006629">
    <property type="term" value="P:lipid metabolic process"/>
    <property type="evidence" value="ECO:0007669"/>
    <property type="project" value="InterPro"/>
</dbReference>
<dbReference type="EMBL" id="JAGRRH010000026">
    <property type="protein sequence ID" value="KAG7341698.1"/>
    <property type="molecule type" value="Genomic_DNA"/>
</dbReference>
<feature type="short sequence motif" description="GXGXXG" evidence="1">
    <location>
        <begin position="216"/>
        <end position="221"/>
    </location>
</feature>
<dbReference type="Proteomes" id="UP000693970">
    <property type="component" value="Unassembled WGS sequence"/>
</dbReference>
<evidence type="ECO:0000256" key="2">
    <source>
        <dbReference type="SAM" id="MobiDB-lite"/>
    </source>
</evidence>
<dbReference type="Pfam" id="PF01734">
    <property type="entry name" value="Patatin"/>
    <property type="match status" value="1"/>
</dbReference>
<evidence type="ECO:0000256" key="3">
    <source>
        <dbReference type="SAM" id="SignalP"/>
    </source>
</evidence>
<sequence>MAPTISYERIMKRLWIVLLALCLYRRAEGFQRQVHVPQRSVASKFSRTTKNVLRTNVAPIPNSARKRNGIFLATAGTSDSSTQNTRIRKRDRFLAWYNNHAISQSRRPFATKKKADKEDTKEEIRYITSVEELDMYWDANEDLKNPKAVLSKLEVHGDTQIIGSPNHTDFVHPVLKVLHDKRRRLQQQQPKDNAKTYPADVSAEETTGKIALVVEGGGMRGCVTAGMVAAVDYLGLRDCFDVVYGSSAGSVIGAYFITGQLPWFGPELYYDRLPTAGKQFIDTSRLLRMLGLGLLNPKLLKDVVTRPNAGKPVLNLDYLLKDTLQNTKRLDWKKFEEQQGKMPLKIMASALKGEKPVVMDYEHGHFSSLEEMAQCMHASCLLPGITGAVMNLRTNDEATDKPKFVLRNNLNDDDYEPLADSMIYAPIAYDVARQDGATHMVVLRSKPDGGDVIGKGGSIGELLTFSRFFKRKNKLPRMFRHMWQQRHKRWYAHSVLELSEAAQPDNASDLPPTLTVALSPEYSEIARLESRREAIFEGVRSGFARAYDALVEDPKERGRGMEVAKIYFPDEILDYSPTEIGVSSSSAFETFLEQSGLWPSAWTGLTEPPIKHPSTRPLPETESAPVP</sequence>
<evidence type="ECO:0000256" key="1">
    <source>
        <dbReference type="PROSITE-ProRule" id="PRU01161"/>
    </source>
</evidence>
<dbReference type="AlphaFoldDB" id="A0A9K3PBT4"/>
<keyword evidence="6" id="KW-1185">Reference proteome</keyword>
<dbReference type="OrthoDB" id="45309at2759"/>
<name>A0A9K3PBT4_9STRA</name>
<dbReference type="PROSITE" id="PS51635">
    <property type="entry name" value="PNPLA"/>
    <property type="match status" value="1"/>
</dbReference>
<evidence type="ECO:0000313" key="6">
    <source>
        <dbReference type="Proteomes" id="UP000693970"/>
    </source>
</evidence>
<evidence type="ECO:0000313" key="5">
    <source>
        <dbReference type="EMBL" id="KAG7341698.1"/>
    </source>
</evidence>
<gene>
    <name evidence="5" type="ORF">IV203_023651</name>
</gene>
<dbReference type="GO" id="GO:0052689">
    <property type="term" value="F:carboxylic ester hydrolase activity"/>
    <property type="evidence" value="ECO:0007669"/>
    <property type="project" value="UniProtKB-ARBA"/>
</dbReference>
<feature type="short sequence motif" description="GXSXG" evidence="1">
    <location>
        <begin position="245"/>
        <end position="249"/>
    </location>
</feature>
<protein>
    <submittedName>
        <fullName evidence="5">Patatin-like phospholipase</fullName>
    </submittedName>
</protein>
<comment type="caution">
    <text evidence="5">The sequence shown here is derived from an EMBL/GenBank/DDBJ whole genome shotgun (WGS) entry which is preliminary data.</text>
</comment>
<comment type="caution">
    <text evidence="1">Lacks conserved residue(s) required for the propagation of feature annotation.</text>
</comment>
<reference evidence="5" key="1">
    <citation type="journal article" date="2021" name="Sci. Rep.">
        <title>Diploid genomic architecture of Nitzschia inconspicua, an elite biomass production diatom.</title>
        <authorList>
            <person name="Oliver A."/>
            <person name="Podell S."/>
            <person name="Pinowska A."/>
            <person name="Traller J.C."/>
            <person name="Smith S.R."/>
            <person name="McClure R."/>
            <person name="Beliaev A."/>
            <person name="Bohutskyi P."/>
            <person name="Hill E.A."/>
            <person name="Rabines A."/>
            <person name="Zheng H."/>
            <person name="Allen L.Z."/>
            <person name="Kuo A."/>
            <person name="Grigoriev I.V."/>
            <person name="Allen A.E."/>
            <person name="Hazlebeck D."/>
            <person name="Allen E.E."/>
        </authorList>
    </citation>
    <scope>NUCLEOTIDE SEQUENCE</scope>
    <source>
        <strain evidence="5">Hildebrandi</strain>
    </source>
</reference>
<dbReference type="PANTHER" id="PTHR14226">
    <property type="entry name" value="NEUROPATHY TARGET ESTERASE/SWISS CHEESE D.MELANOGASTER"/>
    <property type="match status" value="1"/>
</dbReference>
<keyword evidence="3" id="KW-0732">Signal</keyword>
<reference evidence="5" key="2">
    <citation type="submission" date="2021-04" db="EMBL/GenBank/DDBJ databases">
        <authorList>
            <person name="Podell S."/>
        </authorList>
    </citation>
    <scope>NUCLEOTIDE SEQUENCE</scope>
    <source>
        <strain evidence="5">Hildebrandi</strain>
    </source>
</reference>
<dbReference type="PANTHER" id="PTHR14226:SF64">
    <property type="entry name" value="PNPLA DOMAIN-CONTAINING PROTEIN"/>
    <property type="match status" value="1"/>
</dbReference>
<dbReference type="InterPro" id="IPR002641">
    <property type="entry name" value="PNPLA_dom"/>
</dbReference>
<dbReference type="InterPro" id="IPR050301">
    <property type="entry name" value="NTE"/>
</dbReference>
<evidence type="ECO:0000259" key="4">
    <source>
        <dbReference type="PROSITE" id="PS51635"/>
    </source>
</evidence>
<feature type="signal peptide" evidence="3">
    <location>
        <begin position="1"/>
        <end position="29"/>
    </location>
</feature>
<accession>A0A9K3PBT4</accession>
<feature type="domain" description="PNPLA" evidence="4">
    <location>
        <begin position="212"/>
        <end position="407"/>
    </location>
</feature>
<feature type="region of interest" description="Disordered" evidence="2">
    <location>
        <begin position="603"/>
        <end position="627"/>
    </location>
</feature>
<organism evidence="5 6">
    <name type="scientific">Nitzschia inconspicua</name>
    <dbReference type="NCBI Taxonomy" id="303405"/>
    <lineage>
        <taxon>Eukaryota</taxon>
        <taxon>Sar</taxon>
        <taxon>Stramenopiles</taxon>
        <taxon>Ochrophyta</taxon>
        <taxon>Bacillariophyta</taxon>
        <taxon>Bacillariophyceae</taxon>
        <taxon>Bacillariophycidae</taxon>
        <taxon>Bacillariales</taxon>
        <taxon>Bacillariaceae</taxon>
        <taxon>Nitzschia</taxon>
    </lineage>
</organism>
<dbReference type="GO" id="GO:0016298">
    <property type="term" value="F:lipase activity"/>
    <property type="evidence" value="ECO:0007669"/>
    <property type="project" value="UniProtKB-ARBA"/>
</dbReference>
<feature type="chain" id="PRO_5039945954" evidence="3">
    <location>
        <begin position="30"/>
        <end position="627"/>
    </location>
</feature>
<proteinExistence type="predicted"/>